<comment type="caution">
    <text evidence="1">The sequence shown here is derived from an EMBL/GenBank/DDBJ whole genome shotgun (WGS) entry which is preliminary data.</text>
</comment>
<sequence length="235" mass="26260">MRTTTPPPAHDTPGELFPFIRTCVRLARSRQASEEVIHYAMPSQPPHRPPPVLRAAIYGPTRQIGRWQPTCTAWSTECGYELVSVVDETPDAARWGDLLHAMADGDIDVVVVAALTDLPPERSARVEVMGRRRPARRPGLRAVVYGPPRDIELWGSRGVRWCERAGLTVRDVVVETPGAHEWPGVVRRMADEDIAYVVMGSWGYLPPHRLPRIEVAGTSPPGLLQPRSARWYQDL</sequence>
<evidence type="ECO:0000313" key="1">
    <source>
        <dbReference type="EMBL" id="GIM86016.1"/>
    </source>
</evidence>
<gene>
    <name evidence="1" type="ORF">Sar04_27520</name>
</gene>
<keyword evidence="2" id="KW-1185">Reference proteome</keyword>
<accession>A0ABQ4JSS6</accession>
<reference evidence="1 2" key="1">
    <citation type="submission" date="2021-03" db="EMBL/GenBank/DDBJ databases">
        <title>Whole genome shotgun sequence of Salinispora arenicola NBRC 105043.</title>
        <authorList>
            <person name="Komaki H."/>
            <person name="Tamura T."/>
        </authorList>
    </citation>
    <scope>NUCLEOTIDE SEQUENCE [LARGE SCALE GENOMIC DNA]</scope>
    <source>
        <strain evidence="1 2">NBRC 105043</strain>
    </source>
</reference>
<proteinExistence type="predicted"/>
<dbReference type="Proteomes" id="UP000677457">
    <property type="component" value="Unassembled WGS sequence"/>
</dbReference>
<evidence type="ECO:0000313" key="2">
    <source>
        <dbReference type="Proteomes" id="UP000677457"/>
    </source>
</evidence>
<organism evidence="1 2">
    <name type="scientific">Salinispora arenicola</name>
    <dbReference type="NCBI Taxonomy" id="168697"/>
    <lineage>
        <taxon>Bacteria</taxon>
        <taxon>Bacillati</taxon>
        <taxon>Actinomycetota</taxon>
        <taxon>Actinomycetes</taxon>
        <taxon>Micromonosporales</taxon>
        <taxon>Micromonosporaceae</taxon>
        <taxon>Salinispora</taxon>
    </lineage>
</organism>
<name>A0ABQ4JSS6_SALAC</name>
<dbReference type="EMBL" id="BOQM01000019">
    <property type="protein sequence ID" value="GIM86016.1"/>
    <property type="molecule type" value="Genomic_DNA"/>
</dbReference>
<protein>
    <submittedName>
        <fullName evidence="1">Uncharacterized protein</fullName>
    </submittedName>
</protein>